<evidence type="ECO:0000256" key="7">
    <source>
        <dbReference type="SAM" id="Phobius"/>
    </source>
</evidence>
<dbReference type="Pfam" id="PF04138">
    <property type="entry name" value="GtrA_DPMS_TM"/>
    <property type="match status" value="1"/>
</dbReference>
<feature type="transmembrane region" description="Helical" evidence="7">
    <location>
        <begin position="121"/>
        <end position="144"/>
    </location>
</feature>
<keyword evidence="4 7" id="KW-1133">Transmembrane helix</keyword>
<keyword evidence="5 7" id="KW-0472">Membrane</keyword>
<evidence type="ECO:0000256" key="4">
    <source>
        <dbReference type="ARBA" id="ARBA00022989"/>
    </source>
</evidence>
<dbReference type="eggNOG" id="COG2246">
    <property type="taxonomic scope" value="Bacteria"/>
</dbReference>
<keyword evidence="10" id="KW-1185">Reference proteome</keyword>
<dbReference type="PANTHER" id="PTHR38459">
    <property type="entry name" value="PROPHAGE BACTOPRENOL-LINKED GLUCOSE TRANSLOCASE HOMOLOG"/>
    <property type="match status" value="1"/>
</dbReference>
<feature type="transmembrane region" description="Helical" evidence="7">
    <location>
        <begin position="21"/>
        <end position="43"/>
    </location>
</feature>
<dbReference type="RefSeq" id="WP_015749335.1">
    <property type="nucleotide sequence ID" value="NC_013235.1"/>
</dbReference>
<comment type="similarity">
    <text evidence="2">Belongs to the GtrA family.</text>
</comment>
<feature type="region of interest" description="Disordered" evidence="6">
    <location>
        <begin position="181"/>
        <end position="200"/>
    </location>
</feature>
<evidence type="ECO:0000256" key="2">
    <source>
        <dbReference type="ARBA" id="ARBA00009399"/>
    </source>
</evidence>
<evidence type="ECO:0000256" key="3">
    <source>
        <dbReference type="ARBA" id="ARBA00022692"/>
    </source>
</evidence>
<dbReference type="EMBL" id="CP001737">
    <property type="protein sequence ID" value="ACV80510.1"/>
    <property type="molecule type" value="Genomic_DNA"/>
</dbReference>
<dbReference type="PANTHER" id="PTHR38459:SF1">
    <property type="entry name" value="PROPHAGE BACTOPRENOL-LINKED GLUCOSE TRANSLOCASE HOMOLOG"/>
    <property type="match status" value="1"/>
</dbReference>
<feature type="transmembrane region" description="Helical" evidence="7">
    <location>
        <begin position="86"/>
        <end position="109"/>
    </location>
</feature>
<dbReference type="AlphaFoldDB" id="C8XIP5"/>
<accession>C8XIP5</accession>
<gene>
    <name evidence="9" type="ordered locus">Namu_4221</name>
</gene>
<evidence type="ECO:0000256" key="6">
    <source>
        <dbReference type="SAM" id="MobiDB-lite"/>
    </source>
</evidence>
<keyword evidence="3 7" id="KW-0812">Transmembrane</keyword>
<dbReference type="KEGG" id="nml:Namu_4221"/>
<dbReference type="InParanoid" id="C8XIP5"/>
<evidence type="ECO:0000256" key="1">
    <source>
        <dbReference type="ARBA" id="ARBA00004141"/>
    </source>
</evidence>
<evidence type="ECO:0000256" key="5">
    <source>
        <dbReference type="ARBA" id="ARBA00023136"/>
    </source>
</evidence>
<comment type="subcellular location">
    <subcellularLocation>
        <location evidence="1">Membrane</location>
        <topology evidence="1">Multi-pass membrane protein</topology>
    </subcellularLocation>
</comment>
<organism evidence="9 10">
    <name type="scientific">Nakamurella multipartita (strain ATCC 700099 / DSM 44233 / CIP 104796 / JCM 9543 / NBRC 105858 / Y-104)</name>
    <name type="common">Microsphaera multipartita</name>
    <dbReference type="NCBI Taxonomy" id="479431"/>
    <lineage>
        <taxon>Bacteria</taxon>
        <taxon>Bacillati</taxon>
        <taxon>Actinomycetota</taxon>
        <taxon>Actinomycetes</taxon>
        <taxon>Nakamurellales</taxon>
        <taxon>Nakamurellaceae</taxon>
        <taxon>Nakamurella</taxon>
    </lineage>
</organism>
<dbReference type="GO" id="GO:0000271">
    <property type="term" value="P:polysaccharide biosynthetic process"/>
    <property type="evidence" value="ECO:0007669"/>
    <property type="project" value="InterPro"/>
</dbReference>
<name>C8XIP5_NAKMY</name>
<feature type="domain" description="GtrA/DPMS transmembrane" evidence="8">
    <location>
        <begin position="20"/>
        <end position="150"/>
    </location>
</feature>
<feature type="transmembrane region" description="Helical" evidence="7">
    <location>
        <begin position="49"/>
        <end position="66"/>
    </location>
</feature>
<evidence type="ECO:0000313" key="9">
    <source>
        <dbReference type="EMBL" id="ACV80510.1"/>
    </source>
</evidence>
<reference evidence="9 10" key="2">
    <citation type="journal article" date="2010" name="Stand. Genomic Sci.">
        <title>Complete genome sequence of Nakamurella multipartita type strain (Y-104).</title>
        <authorList>
            <person name="Tice H."/>
            <person name="Mayilraj S."/>
            <person name="Sims D."/>
            <person name="Lapidus A."/>
            <person name="Nolan M."/>
            <person name="Lucas S."/>
            <person name="Glavina Del Rio T."/>
            <person name="Copeland A."/>
            <person name="Cheng J.F."/>
            <person name="Meincke L."/>
            <person name="Bruce D."/>
            <person name="Goodwin L."/>
            <person name="Pitluck S."/>
            <person name="Ivanova N."/>
            <person name="Mavromatis K."/>
            <person name="Ovchinnikova G."/>
            <person name="Pati A."/>
            <person name="Chen A."/>
            <person name="Palaniappan K."/>
            <person name="Land M."/>
            <person name="Hauser L."/>
            <person name="Chang Y.J."/>
            <person name="Jeffries C.D."/>
            <person name="Detter J.C."/>
            <person name="Brettin T."/>
            <person name="Rohde M."/>
            <person name="Goker M."/>
            <person name="Bristow J."/>
            <person name="Eisen J.A."/>
            <person name="Markowitz V."/>
            <person name="Hugenholtz P."/>
            <person name="Kyrpides N.C."/>
            <person name="Klenk H.P."/>
            <person name="Chen F."/>
        </authorList>
    </citation>
    <scope>NUCLEOTIDE SEQUENCE [LARGE SCALE GENOMIC DNA]</scope>
    <source>
        <strain evidence="10">ATCC 700099 / DSM 44233 / CIP 104796 / JCM 9543 / NBRC 105858 / Y-104</strain>
    </source>
</reference>
<dbReference type="Proteomes" id="UP000002218">
    <property type="component" value="Chromosome"/>
</dbReference>
<proteinExistence type="inferred from homology"/>
<sequence length="200" mass="21962">MALIDSVRQHLPVKYRELAKFLVVGGTSYVVDVGLFSLLSHTVLSDKVVTAKGISVIVATILSYILNREWSFNSRGGRERHHEAMLFFVVNGIALGLNLVPLAVSQYIFGINTANYSSLTVTIANFVSANVIGTALGMAFRFWAYRKWVFPEELNPHPEIVATELAAQAAVEAPVTERIPEQPLRSDTAEYLPGAGRSRS</sequence>
<dbReference type="GO" id="GO:0005886">
    <property type="term" value="C:plasma membrane"/>
    <property type="evidence" value="ECO:0007669"/>
    <property type="project" value="TreeGrafter"/>
</dbReference>
<dbReference type="InterPro" id="IPR051401">
    <property type="entry name" value="GtrA_CellWall_Glycosyl"/>
</dbReference>
<dbReference type="InterPro" id="IPR007267">
    <property type="entry name" value="GtrA_DPMS_TM"/>
</dbReference>
<dbReference type="HOGENOM" id="CLU_083873_0_0_11"/>
<dbReference type="OrthoDB" id="9807815at2"/>
<evidence type="ECO:0000313" key="10">
    <source>
        <dbReference type="Proteomes" id="UP000002218"/>
    </source>
</evidence>
<dbReference type="STRING" id="479431.Namu_4221"/>
<protein>
    <submittedName>
        <fullName evidence="9">GtrA family protein</fullName>
    </submittedName>
</protein>
<evidence type="ECO:0000259" key="8">
    <source>
        <dbReference type="Pfam" id="PF04138"/>
    </source>
</evidence>
<reference evidence="10" key="1">
    <citation type="submission" date="2009-09" db="EMBL/GenBank/DDBJ databases">
        <title>The complete genome of Nakamurella multipartita DSM 44233.</title>
        <authorList>
            <consortium name="US DOE Joint Genome Institute (JGI-PGF)"/>
            <person name="Lucas S."/>
            <person name="Copeland A."/>
            <person name="Lapidus A."/>
            <person name="Glavina del Rio T."/>
            <person name="Dalin E."/>
            <person name="Tice H."/>
            <person name="Bruce D."/>
            <person name="Goodwin L."/>
            <person name="Pitluck S."/>
            <person name="Kyrpides N."/>
            <person name="Mavromatis K."/>
            <person name="Ivanova N."/>
            <person name="Ovchinnikova G."/>
            <person name="Sims D."/>
            <person name="Meincke L."/>
            <person name="Brettin T."/>
            <person name="Detter J.C."/>
            <person name="Han C."/>
            <person name="Larimer F."/>
            <person name="Land M."/>
            <person name="Hauser L."/>
            <person name="Markowitz V."/>
            <person name="Cheng J.-F."/>
            <person name="Hugenholtz P."/>
            <person name="Woyke T."/>
            <person name="Wu D."/>
            <person name="Klenk H.-P."/>
            <person name="Eisen J.A."/>
        </authorList>
    </citation>
    <scope>NUCLEOTIDE SEQUENCE [LARGE SCALE GENOMIC DNA]</scope>
    <source>
        <strain evidence="10">ATCC 700099 / DSM 44233 / CIP 104796 / JCM 9543 / NBRC 105858 / Y-104</strain>
    </source>
</reference>